<dbReference type="PROSITE" id="PS51257">
    <property type="entry name" value="PROKAR_LIPOPROTEIN"/>
    <property type="match status" value="1"/>
</dbReference>
<dbReference type="EMBL" id="JACJVQ010000005">
    <property type="protein sequence ID" value="MBB6633607.1"/>
    <property type="molecule type" value="Genomic_DNA"/>
</dbReference>
<feature type="chain" id="PRO_5039038298" evidence="2">
    <location>
        <begin position="26"/>
        <end position="347"/>
    </location>
</feature>
<evidence type="ECO:0000313" key="4">
    <source>
        <dbReference type="Proteomes" id="UP000535838"/>
    </source>
</evidence>
<feature type="region of interest" description="Disordered" evidence="1">
    <location>
        <begin position="35"/>
        <end position="70"/>
    </location>
</feature>
<evidence type="ECO:0000256" key="2">
    <source>
        <dbReference type="SAM" id="SignalP"/>
    </source>
</evidence>
<keyword evidence="4" id="KW-1185">Reference proteome</keyword>
<reference evidence="3 4" key="1">
    <citation type="submission" date="2020-08" db="EMBL/GenBank/DDBJ databases">
        <title>Cohnella phylogeny.</title>
        <authorList>
            <person name="Dunlap C."/>
        </authorList>
    </citation>
    <scope>NUCLEOTIDE SEQUENCE [LARGE SCALE GENOMIC DNA]</scope>
    <source>
        <strain evidence="3 4">DSM 25241</strain>
    </source>
</reference>
<accession>A0A841SVG3</accession>
<evidence type="ECO:0000313" key="3">
    <source>
        <dbReference type="EMBL" id="MBB6633607.1"/>
    </source>
</evidence>
<evidence type="ECO:0000256" key="1">
    <source>
        <dbReference type="SAM" id="MobiDB-lite"/>
    </source>
</evidence>
<dbReference type="AlphaFoldDB" id="A0A841SVG3"/>
<feature type="compositionally biased region" description="Low complexity" evidence="1">
    <location>
        <begin position="38"/>
        <end position="69"/>
    </location>
</feature>
<feature type="signal peptide" evidence="2">
    <location>
        <begin position="1"/>
        <end position="25"/>
    </location>
</feature>
<name>A0A841SVG3_9BACL</name>
<keyword evidence="2" id="KW-0732">Signal</keyword>
<organism evidence="3 4">
    <name type="scientific">Cohnella thailandensis</name>
    <dbReference type="NCBI Taxonomy" id="557557"/>
    <lineage>
        <taxon>Bacteria</taxon>
        <taxon>Bacillati</taxon>
        <taxon>Bacillota</taxon>
        <taxon>Bacilli</taxon>
        <taxon>Bacillales</taxon>
        <taxon>Paenibacillaceae</taxon>
        <taxon>Cohnella</taxon>
    </lineage>
</organism>
<comment type="caution">
    <text evidence="3">The sequence shown here is derived from an EMBL/GenBank/DDBJ whole genome shotgun (WGS) entry which is preliminary data.</text>
</comment>
<dbReference type="Proteomes" id="UP000535838">
    <property type="component" value="Unassembled WGS sequence"/>
</dbReference>
<gene>
    <name evidence="3" type="ORF">H7B67_05765</name>
</gene>
<protein>
    <submittedName>
        <fullName evidence="3">Uncharacterized protein</fullName>
    </submittedName>
</protein>
<proteinExistence type="predicted"/>
<sequence length="347" mass="37800">MKTNFTNKRNSKLLIVAMASTIVVAGLSACTNNNNADSSGTPSPSSPSAAVSASPSASSSATTAPTSGSEDGAILDAFKGKISEKASYADLNAQLDADLPKVSKDTADEMLRQLLAYYETNLSEMQSSFEEEKLQQQLQKVQWPFTEDQLSTIEDGAAREKVQAALDGGFKLETAEGFAFPVVDYGKLKRFDSYASPAMKDYVALLALESDQKRAADGGLTISWEELANRTLTAERFVKDYPDSPEKAKATERYLLYLTNLLYGLDNTPIFDFDTYKVKPDITELYEKIVSENPDTATAKLAQEFLDVLAKTDGYVFRKGDSGGQSSIPEVQAFRDQLEEKAKSLLG</sequence>
<dbReference type="RefSeq" id="WP_185118842.1">
    <property type="nucleotide sequence ID" value="NZ_JACJVQ010000005.1"/>
</dbReference>